<reference evidence="2" key="1">
    <citation type="submission" date="2023-04" db="EMBL/GenBank/DDBJ databases">
        <authorList>
            <consortium name="ELIXIR-Norway"/>
        </authorList>
    </citation>
    <scope>NUCLEOTIDE SEQUENCE [LARGE SCALE GENOMIC DNA]</scope>
</reference>
<organism evidence="2 3">
    <name type="scientific">Rangifer tarandus platyrhynchus</name>
    <name type="common">Svalbard reindeer</name>
    <dbReference type="NCBI Taxonomy" id="3082113"/>
    <lineage>
        <taxon>Eukaryota</taxon>
        <taxon>Metazoa</taxon>
        <taxon>Chordata</taxon>
        <taxon>Craniata</taxon>
        <taxon>Vertebrata</taxon>
        <taxon>Euteleostomi</taxon>
        <taxon>Mammalia</taxon>
        <taxon>Eutheria</taxon>
        <taxon>Laurasiatheria</taxon>
        <taxon>Artiodactyla</taxon>
        <taxon>Ruminantia</taxon>
        <taxon>Pecora</taxon>
        <taxon>Cervidae</taxon>
        <taxon>Odocoileinae</taxon>
        <taxon>Rangifer</taxon>
    </lineage>
</organism>
<accession>A0ABN8Z109</accession>
<dbReference type="EMBL" id="OX459962">
    <property type="protein sequence ID" value="CAI9167409.1"/>
    <property type="molecule type" value="Genomic_DNA"/>
</dbReference>
<proteinExistence type="predicted"/>
<feature type="chain" id="PRO_5046024236" description="Secreted protein" evidence="1">
    <location>
        <begin position="24"/>
        <end position="133"/>
    </location>
</feature>
<name>A0ABN8Z109_RANTA</name>
<keyword evidence="1" id="KW-0732">Signal</keyword>
<dbReference type="Proteomes" id="UP001176941">
    <property type="component" value="Chromosome 26"/>
</dbReference>
<evidence type="ECO:0000256" key="1">
    <source>
        <dbReference type="SAM" id="SignalP"/>
    </source>
</evidence>
<protein>
    <recommendedName>
        <fullName evidence="4">Secreted protein</fullName>
    </recommendedName>
</protein>
<gene>
    <name evidence="2" type="ORF">MRATA1EN1_LOCUS16371</name>
</gene>
<evidence type="ECO:0008006" key="4">
    <source>
        <dbReference type="Google" id="ProtNLM"/>
    </source>
</evidence>
<sequence length="133" mass="14698">MWTWFRLCLRLLHCEMGRRVSQGSGLCCLRSWAPAQSLQEMGVVPGAGPEAEASGCTHVWLHVDAVSRRAGTQTWRCAACLFRQPRPPRTSPAMSEGPPTGPLCGHADPAAAAWPHTAPERRHFERQLRCSLK</sequence>
<keyword evidence="3" id="KW-1185">Reference proteome</keyword>
<evidence type="ECO:0000313" key="2">
    <source>
        <dbReference type="EMBL" id="CAI9167409.1"/>
    </source>
</evidence>
<feature type="signal peptide" evidence="1">
    <location>
        <begin position="1"/>
        <end position="23"/>
    </location>
</feature>
<evidence type="ECO:0000313" key="3">
    <source>
        <dbReference type="Proteomes" id="UP001176941"/>
    </source>
</evidence>